<evidence type="ECO:0000313" key="2">
    <source>
        <dbReference type="EMBL" id="RCK61468.1"/>
    </source>
</evidence>
<dbReference type="OrthoDB" id="8080938at2"/>
<organism evidence="2 3">
    <name type="scientific">Microbacterium sorbitolivorans</name>
    <dbReference type="NCBI Taxonomy" id="1867410"/>
    <lineage>
        <taxon>Bacteria</taxon>
        <taxon>Bacillati</taxon>
        <taxon>Actinomycetota</taxon>
        <taxon>Actinomycetes</taxon>
        <taxon>Micrococcales</taxon>
        <taxon>Microbacteriaceae</taxon>
        <taxon>Microbacterium</taxon>
    </lineage>
</organism>
<dbReference type="EMBL" id="QORO01000001">
    <property type="protein sequence ID" value="RCK61468.1"/>
    <property type="molecule type" value="Genomic_DNA"/>
</dbReference>
<protein>
    <submittedName>
        <fullName evidence="2">Nuclear transport factor 2 family protein</fullName>
    </submittedName>
</protein>
<dbReference type="Proteomes" id="UP000253508">
    <property type="component" value="Unassembled WGS sequence"/>
</dbReference>
<sequence length="108" mass="11569">MTAVPAPIQAMIDATNAGDSDAFVAAFTDDGYLNDWGREFRGAAELRSWDSTDNIGKQSHFEAVSVDDHGDGEYVVVLTVSGNGFNGTGPMTFQVEGDKLSRMVITPH</sequence>
<reference evidence="2 3" key="1">
    <citation type="submission" date="2018-07" db="EMBL/GenBank/DDBJ databases">
        <title>Microbacterium endoborsara sp. nov., a novel actinobacterium isolated from Borszczowia aralocaspica.</title>
        <authorList>
            <person name="An D."/>
        </authorList>
    </citation>
    <scope>NUCLEOTIDE SEQUENCE [LARGE SCALE GENOMIC DNA]</scope>
    <source>
        <strain evidence="2 3">C1.15228</strain>
    </source>
</reference>
<dbReference type="InterPro" id="IPR032710">
    <property type="entry name" value="NTF2-like_dom_sf"/>
</dbReference>
<dbReference type="RefSeq" id="WP_114116573.1">
    <property type="nucleotide sequence ID" value="NZ_BMHU01000001.1"/>
</dbReference>
<comment type="caution">
    <text evidence="2">The sequence shown here is derived from an EMBL/GenBank/DDBJ whole genome shotgun (WGS) entry which is preliminary data.</text>
</comment>
<feature type="domain" description="SnoaL-like" evidence="1">
    <location>
        <begin position="8"/>
        <end position="102"/>
    </location>
</feature>
<dbReference type="Pfam" id="PF12680">
    <property type="entry name" value="SnoaL_2"/>
    <property type="match status" value="1"/>
</dbReference>
<keyword evidence="3" id="KW-1185">Reference proteome</keyword>
<dbReference type="AlphaFoldDB" id="A0A367Y6K4"/>
<accession>A0A367Y6K4</accession>
<evidence type="ECO:0000313" key="3">
    <source>
        <dbReference type="Proteomes" id="UP000253508"/>
    </source>
</evidence>
<proteinExistence type="predicted"/>
<name>A0A367Y6K4_9MICO</name>
<dbReference type="SUPFAM" id="SSF54427">
    <property type="entry name" value="NTF2-like"/>
    <property type="match status" value="1"/>
</dbReference>
<dbReference type="InterPro" id="IPR037401">
    <property type="entry name" value="SnoaL-like"/>
</dbReference>
<evidence type="ECO:0000259" key="1">
    <source>
        <dbReference type="Pfam" id="PF12680"/>
    </source>
</evidence>
<gene>
    <name evidence="2" type="ORF">DTO57_02155</name>
</gene>
<dbReference type="Gene3D" id="3.10.450.50">
    <property type="match status" value="1"/>
</dbReference>